<dbReference type="AlphaFoldDB" id="A0A5C4S5X8"/>
<comment type="function">
    <text evidence="12 13">RNA polymerase that catalyzes the synthesis of short RNA molecules used as primers for DNA polymerase during DNA replication.</text>
</comment>
<evidence type="ECO:0000256" key="13">
    <source>
        <dbReference type="PIRNR" id="PIRNR002811"/>
    </source>
</evidence>
<keyword evidence="5 12" id="KW-0235">DNA replication</keyword>
<evidence type="ECO:0000256" key="11">
    <source>
        <dbReference type="ARBA" id="ARBA00023163"/>
    </source>
</evidence>
<evidence type="ECO:0000256" key="1">
    <source>
        <dbReference type="ARBA" id="ARBA00022478"/>
    </source>
</evidence>
<keyword evidence="17" id="KW-1185">Reference proteome</keyword>
<dbReference type="InterPro" id="IPR034151">
    <property type="entry name" value="TOPRIM_DnaG_bac"/>
</dbReference>
<dbReference type="InterPro" id="IPR002694">
    <property type="entry name" value="Znf_CHC2"/>
</dbReference>
<keyword evidence="11 12" id="KW-0804">Transcription</keyword>
<comment type="catalytic activity">
    <reaction evidence="12">
        <text>ssDNA + n NTP = ssDNA/pppN(pN)n-1 hybrid + (n-1) diphosphate.</text>
        <dbReference type="EC" id="2.7.7.101"/>
    </reaction>
</comment>
<evidence type="ECO:0000256" key="12">
    <source>
        <dbReference type="HAMAP-Rule" id="MF_00974"/>
    </source>
</evidence>
<dbReference type="EC" id="2.7.7.101" evidence="12"/>
<dbReference type="GO" id="GO:0005737">
    <property type="term" value="C:cytoplasm"/>
    <property type="evidence" value="ECO:0007669"/>
    <property type="project" value="TreeGrafter"/>
</dbReference>
<dbReference type="InterPro" id="IPR019475">
    <property type="entry name" value="DNA_primase_DnaB-bd"/>
</dbReference>
<dbReference type="Pfam" id="PF08275">
    <property type="entry name" value="DNAG_N"/>
    <property type="match status" value="1"/>
</dbReference>
<organism evidence="16 17">
    <name type="scientific">Prosthecochloris vibrioformis</name>
    <name type="common">Chlorobium vibrioforme</name>
    <dbReference type="NCBI Taxonomy" id="1098"/>
    <lineage>
        <taxon>Bacteria</taxon>
        <taxon>Pseudomonadati</taxon>
        <taxon>Chlorobiota</taxon>
        <taxon>Chlorobiia</taxon>
        <taxon>Chlorobiales</taxon>
        <taxon>Chlorobiaceae</taxon>
        <taxon>Prosthecochloris</taxon>
    </lineage>
</organism>
<evidence type="ECO:0000256" key="7">
    <source>
        <dbReference type="ARBA" id="ARBA00022771"/>
    </source>
</evidence>
<evidence type="ECO:0000256" key="10">
    <source>
        <dbReference type="ARBA" id="ARBA00023125"/>
    </source>
</evidence>
<gene>
    <name evidence="12" type="primary">dnaG</name>
    <name evidence="16" type="ORF">FGF68_02720</name>
</gene>
<comment type="subunit">
    <text evidence="12">Monomer. Interacts with DnaB.</text>
</comment>
<keyword evidence="1 12" id="KW-0240">DNA-directed RNA polymerase</keyword>
<evidence type="ECO:0000313" key="16">
    <source>
        <dbReference type="EMBL" id="TNJ38111.1"/>
    </source>
</evidence>
<dbReference type="FunFam" id="3.90.580.10:FF:000001">
    <property type="entry name" value="DNA primase"/>
    <property type="match status" value="1"/>
</dbReference>
<dbReference type="EMBL" id="VDCI01000001">
    <property type="protein sequence ID" value="TNJ38111.1"/>
    <property type="molecule type" value="Genomic_DNA"/>
</dbReference>
<dbReference type="Gene3D" id="3.40.1360.10">
    <property type="match status" value="1"/>
</dbReference>
<dbReference type="GO" id="GO:0003677">
    <property type="term" value="F:DNA binding"/>
    <property type="evidence" value="ECO:0007669"/>
    <property type="project" value="UniProtKB-KW"/>
</dbReference>
<dbReference type="NCBIfam" id="TIGR01391">
    <property type="entry name" value="dnaG"/>
    <property type="match status" value="1"/>
</dbReference>
<dbReference type="Proteomes" id="UP000309544">
    <property type="component" value="Unassembled WGS sequence"/>
</dbReference>
<dbReference type="RefSeq" id="WP_139626195.1">
    <property type="nucleotide sequence ID" value="NZ_VDCI01000001.1"/>
</dbReference>
<name>A0A5C4S5X8_PROVB</name>
<dbReference type="Pfam" id="PF01807">
    <property type="entry name" value="Zn_ribbon_DnaG"/>
    <property type="match status" value="1"/>
</dbReference>
<keyword evidence="10 12" id="KW-0238">DNA-binding</keyword>
<dbReference type="GO" id="GO:1990077">
    <property type="term" value="C:primosome complex"/>
    <property type="evidence" value="ECO:0007669"/>
    <property type="project" value="UniProtKB-KW"/>
</dbReference>
<evidence type="ECO:0000256" key="9">
    <source>
        <dbReference type="ARBA" id="ARBA00022842"/>
    </source>
</evidence>
<evidence type="ECO:0000256" key="6">
    <source>
        <dbReference type="ARBA" id="ARBA00022723"/>
    </source>
</evidence>
<dbReference type="Gene3D" id="3.90.980.10">
    <property type="entry name" value="DNA primase, catalytic core, N-terminal domain"/>
    <property type="match status" value="1"/>
</dbReference>
<comment type="cofactor">
    <cofactor evidence="13">
        <name>Zn(2+)</name>
        <dbReference type="ChEBI" id="CHEBI:29105"/>
    </cofactor>
    <text evidence="13">Binds 1 zinc ion per monomer.</text>
</comment>
<evidence type="ECO:0000256" key="4">
    <source>
        <dbReference type="ARBA" id="ARBA00022695"/>
    </source>
</evidence>
<evidence type="ECO:0000256" key="14">
    <source>
        <dbReference type="SAM" id="MobiDB-lite"/>
    </source>
</evidence>
<keyword evidence="7" id="KW-0863">Zinc-finger</keyword>
<evidence type="ECO:0000256" key="5">
    <source>
        <dbReference type="ARBA" id="ARBA00022705"/>
    </source>
</evidence>
<dbReference type="SUPFAM" id="SSF56731">
    <property type="entry name" value="DNA primase core"/>
    <property type="match status" value="1"/>
</dbReference>
<dbReference type="SMART" id="SM00493">
    <property type="entry name" value="TOPRIM"/>
    <property type="match status" value="1"/>
</dbReference>
<dbReference type="PANTHER" id="PTHR30313">
    <property type="entry name" value="DNA PRIMASE"/>
    <property type="match status" value="1"/>
</dbReference>
<keyword evidence="9" id="KW-0460">Magnesium</keyword>
<comment type="caution">
    <text evidence="16">The sequence shown here is derived from an EMBL/GenBank/DDBJ whole genome shotgun (WGS) entry which is preliminary data.</text>
</comment>
<dbReference type="HAMAP" id="MF_00974">
    <property type="entry name" value="DNA_primase_DnaG"/>
    <property type="match status" value="1"/>
</dbReference>
<dbReference type="InterPro" id="IPR006171">
    <property type="entry name" value="TOPRIM_dom"/>
</dbReference>
<evidence type="ECO:0000256" key="2">
    <source>
        <dbReference type="ARBA" id="ARBA00022515"/>
    </source>
</evidence>
<reference evidence="16 17" key="1">
    <citation type="submission" date="2019-05" db="EMBL/GenBank/DDBJ databases">
        <title>Draft Whole-Genome sequence of the green sulfur bacterium Prosthecochloris vibrioformis DSM 260.</title>
        <authorList>
            <person name="Meyer T.E."/>
            <person name="Kyndt J.A."/>
        </authorList>
    </citation>
    <scope>NUCLEOTIDE SEQUENCE [LARGE SCALE GENOMIC DNA]</scope>
    <source>
        <strain evidence="16 17">DSM 260</strain>
    </source>
</reference>
<evidence type="ECO:0000256" key="3">
    <source>
        <dbReference type="ARBA" id="ARBA00022679"/>
    </source>
</evidence>
<dbReference type="GO" id="GO:0008270">
    <property type="term" value="F:zinc ion binding"/>
    <property type="evidence" value="ECO:0007669"/>
    <property type="project" value="UniProtKB-KW"/>
</dbReference>
<dbReference type="Gene3D" id="3.90.580.10">
    <property type="entry name" value="Zinc finger, CHC2-type domain"/>
    <property type="match status" value="1"/>
</dbReference>
<dbReference type="FunFam" id="3.40.1360.10:FF:000002">
    <property type="entry name" value="DNA primase"/>
    <property type="match status" value="1"/>
</dbReference>
<dbReference type="InterPro" id="IPR036977">
    <property type="entry name" value="DNA_primase_Znf_CHC2"/>
</dbReference>
<dbReference type="GO" id="GO:0006269">
    <property type="term" value="P:DNA replication, synthesis of primer"/>
    <property type="evidence" value="ECO:0007669"/>
    <property type="project" value="UniProtKB-UniRule"/>
</dbReference>
<dbReference type="Pfam" id="PF10410">
    <property type="entry name" value="DnaB_bind"/>
    <property type="match status" value="1"/>
</dbReference>
<dbReference type="PIRSF" id="PIRSF002811">
    <property type="entry name" value="DnaG"/>
    <property type="match status" value="1"/>
</dbReference>
<dbReference type="SUPFAM" id="SSF57783">
    <property type="entry name" value="Zinc beta-ribbon"/>
    <property type="match status" value="1"/>
</dbReference>
<dbReference type="InterPro" id="IPR037068">
    <property type="entry name" value="DNA_primase_core_N_sf"/>
</dbReference>
<feature type="domain" description="Toprim" evidence="15">
    <location>
        <begin position="258"/>
        <end position="339"/>
    </location>
</feature>
<keyword evidence="6 13" id="KW-0479">Metal-binding</keyword>
<sequence>MIPQKKIDEIRQSVDIADVISDYVQLRPSGRNFKALSPFTTEKTPSFVVSTDKQIFKCFSSGKGGNVFTFLMEMEKISFPEAAELLAKRAGIDISSYRAGSRKPTQEEQSDYETLKWAGRLYNRMLHGEQAQHALDYLTNKRGLSRKTITSFGLGYAPDSWDFLLKQAATASILPNQLARTGLLYRNERKQSSYDYFRERIMFPIFSVGGQVVGFGGRTLKNDKDTPKYLNSPETALFEKSKVLYGLHAAKDAIRKKEEAILVEGYMDVLALHQAGIPTAVASCGTALTPNQASMLMRYCKQVLFLYDGDEAGLKSMLGGIHILLRSGLTPAVATLPPTEDPDSYIKRHGREQFEAYIQENRLSFIDFQLKYCNRHQQFENPEKKAAAIREMLRAVSLVPDTVRRELYLQELEQKLSISTPVLKSIMAELQRSKRNPSASTAYQPPEQQQPRSSTSGNITVLEKTFLKALLESLEYGNEVLDFASSHRELMRLPHPAAAAILDHLVRRYREEGAVEEGFTLDITDEIGTMDSPEARDMASGLLIDPPLSSHWQEAHDERQQKAKRCLTAFLDSFRHLILDSFRQKKQDIARQLGTASAITHEEELTRQLNALLREEQQTEADVNAMIKSILH</sequence>
<dbReference type="CDD" id="cd03364">
    <property type="entry name" value="TOPRIM_DnaG_primases"/>
    <property type="match status" value="1"/>
</dbReference>
<dbReference type="GO" id="GO:0003899">
    <property type="term" value="F:DNA-directed RNA polymerase activity"/>
    <property type="evidence" value="ECO:0007669"/>
    <property type="project" value="UniProtKB-UniRule"/>
</dbReference>
<feature type="compositionally biased region" description="Polar residues" evidence="14">
    <location>
        <begin position="436"/>
        <end position="457"/>
    </location>
</feature>
<keyword evidence="8 13" id="KW-0862">Zinc</keyword>
<dbReference type="GO" id="GO:0000428">
    <property type="term" value="C:DNA-directed RNA polymerase complex"/>
    <property type="evidence" value="ECO:0007669"/>
    <property type="project" value="UniProtKB-KW"/>
</dbReference>
<feature type="region of interest" description="Disordered" evidence="14">
    <location>
        <begin position="434"/>
        <end position="457"/>
    </location>
</feature>
<keyword evidence="2 12" id="KW-0639">Primosome</keyword>
<protein>
    <recommendedName>
        <fullName evidence="12 13">DNA primase</fullName>
        <ecNumber evidence="12">2.7.7.101</ecNumber>
    </recommendedName>
</protein>
<dbReference type="InterPro" id="IPR013264">
    <property type="entry name" value="DNAG_N"/>
</dbReference>
<keyword evidence="4 12" id="KW-0548">Nucleotidyltransferase</keyword>
<dbReference type="Pfam" id="PF13155">
    <property type="entry name" value="Toprim_2"/>
    <property type="match status" value="1"/>
</dbReference>
<comment type="caution">
    <text evidence="12">Lacks conserved residue(s) required for the propagation of feature annotation.</text>
</comment>
<proteinExistence type="inferred from homology"/>
<dbReference type="PANTHER" id="PTHR30313:SF2">
    <property type="entry name" value="DNA PRIMASE"/>
    <property type="match status" value="1"/>
</dbReference>
<comment type="similarity">
    <text evidence="12 13">Belongs to the DnaG primase family.</text>
</comment>
<dbReference type="InterPro" id="IPR030846">
    <property type="entry name" value="DnaG_bac"/>
</dbReference>
<evidence type="ECO:0000256" key="8">
    <source>
        <dbReference type="ARBA" id="ARBA00022833"/>
    </source>
</evidence>
<dbReference type="SMART" id="SM00400">
    <property type="entry name" value="ZnF_CHCC"/>
    <property type="match status" value="1"/>
</dbReference>
<evidence type="ECO:0000313" key="17">
    <source>
        <dbReference type="Proteomes" id="UP000309544"/>
    </source>
</evidence>
<dbReference type="InterPro" id="IPR006295">
    <property type="entry name" value="DNA_primase_DnaG"/>
</dbReference>
<accession>A0A5C4S5X8</accession>
<keyword evidence="3 12" id="KW-0808">Transferase</keyword>
<dbReference type="PROSITE" id="PS50880">
    <property type="entry name" value="TOPRIM"/>
    <property type="match status" value="1"/>
</dbReference>
<dbReference type="InterPro" id="IPR050219">
    <property type="entry name" value="DnaG_primase"/>
</dbReference>
<evidence type="ECO:0000259" key="15">
    <source>
        <dbReference type="PROSITE" id="PS50880"/>
    </source>
</evidence>